<dbReference type="OrthoDB" id="10464931at2759"/>
<feature type="non-terminal residue" evidence="2">
    <location>
        <position position="328"/>
    </location>
</feature>
<dbReference type="AlphaFoldDB" id="A0DSL8"/>
<dbReference type="KEGG" id="ptm:GSPATT00039740001"/>
<name>A0DSL8_PARTE</name>
<dbReference type="InterPro" id="IPR009030">
    <property type="entry name" value="Growth_fac_rcpt_cys_sf"/>
</dbReference>
<dbReference type="OMA" id="HPHPCVY"/>
<keyword evidence="3" id="KW-1185">Reference proteome</keyword>
<sequence length="328" mass="36719">MIRKDIQFLLLIIQLVDGFRRFRSDFDTTGYAVECRGAHAHAPGMHPHPCVYYSSICNSVTEPQMIIYNGNERLCHPRLQVYPAGIDSNVPKVRICLEKSLIYNFSEDTDLEISCEFVSDQCQIAQRSGDKLKCQYCSQNNYGENCQPSDSIVLGCGTYCESCVSNYCGTCKEGYSPASSTDLKCRLNCQPNHSSCSNENGVYSFYGCRKGYELVGNQCVACPLNCTQCVTGVCTACKSQYSLKDGQCFGDINCIRFDYNYDPNTGLAVGITCQQCDFRYFYNPNQQKCTLCNEQPDLKDCLICFNATECKICQGTHVITADKKCTPF</sequence>
<evidence type="ECO:0008006" key="4">
    <source>
        <dbReference type="Google" id="ProtNLM"/>
    </source>
</evidence>
<keyword evidence="1" id="KW-0732">Signal</keyword>
<proteinExistence type="predicted"/>
<evidence type="ECO:0000313" key="2">
    <source>
        <dbReference type="EMBL" id="CAK86035.1"/>
    </source>
</evidence>
<dbReference type="InParanoid" id="A0DSL8"/>
<dbReference type="RefSeq" id="XP_001453432.1">
    <property type="nucleotide sequence ID" value="XM_001453395.1"/>
</dbReference>
<accession>A0DSL8</accession>
<evidence type="ECO:0000256" key="1">
    <source>
        <dbReference type="SAM" id="SignalP"/>
    </source>
</evidence>
<feature type="chain" id="PRO_5002624024" description="TNFR-Cys domain-containing protein" evidence="1">
    <location>
        <begin position="19"/>
        <end position="328"/>
    </location>
</feature>
<gene>
    <name evidence="2" type="ORF">GSPATT00039740001</name>
</gene>
<feature type="signal peptide" evidence="1">
    <location>
        <begin position="1"/>
        <end position="18"/>
    </location>
</feature>
<evidence type="ECO:0000313" key="3">
    <source>
        <dbReference type="Proteomes" id="UP000000600"/>
    </source>
</evidence>
<dbReference type="HOGENOM" id="CLU_848861_0_0_1"/>
<organism evidence="2 3">
    <name type="scientific">Paramecium tetraurelia</name>
    <dbReference type="NCBI Taxonomy" id="5888"/>
    <lineage>
        <taxon>Eukaryota</taxon>
        <taxon>Sar</taxon>
        <taxon>Alveolata</taxon>
        <taxon>Ciliophora</taxon>
        <taxon>Intramacronucleata</taxon>
        <taxon>Oligohymenophorea</taxon>
        <taxon>Peniculida</taxon>
        <taxon>Parameciidae</taxon>
        <taxon>Paramecium</taxon>
    </lineage>
</organism>
<dbReference type="GeneID" id="5039217"/>
<reference evidence="2 3" key="1">
    <citation type="journal article" date="2006" name="Nature">
        <title>Global trends of whole-genome duplications revealed by the ciliate Paramecium tetraurelia.</title>
        <authorList>
            <consortium name="Genoscope"/>
            <person name="Aury J.-M."/>
            <person name="Jaillon O."/>
            <person name="Duret L."/>
            <person name="Noel B."/>
            <person name="Jubin C."/>
            <person name="Porcel B.M."/>
            <person name="Segurens B."/>
            <person name="Daubin V."/>
            <person name="Anthouard V."/>
            <person name="Aiach N."/>
            <person name="Arnaiz O."/>
            <person name="Billaut A."/>
            <person name="Beisson J."/>
            <person name="Blanc I."/>
            <person name="Bouhouche K."/>
            <person name="Camara F."/>
            <person name="Duharcourt S."/>
            <person name="Guigo R."/>
            <person name="Gogendeau D."/>
            <person name="Katinka M."/>
            <person name="Keller A.-M."/>
            <person name="Kissmehl R."/>
            <person name="Klotz C."/>
            <person name="Koll F."/>
            <person name="Le Moue A."/>
            <person name="Lepere C."/>
            <person name="Malinsky S."/>
            <person name="Nowacki M."/>
            <person name="Nowak J.K."/>
            <person name="Plattner H."/>
            <person name="Poulain J."/>
            <person name="Ruiz F."/>
            <person name="Serrano V."/>
            <person name="Zagulski M."/>
            <person name="Dessen P."/>
            <person name="Betermier M."/>
            <person name="Weissenbach J."/>
            <person name="Scarpelli C."/>
            <person name="Schachter V."/>
            <person name="Sperling L."/>
            <person name="Meyer E."/>
            <person name="Cohen J."/>
            <person name="Wincker P."/>
        </authorList>
    </citation>
    <scope>NUCLEOTIDE SEQUENCE [LARGE SCALE GENOMIC DNA]</scope>
    <source>
        <strain evidence="2 3">Stock d4-2</strain>
    </source>
</reference>
<protein>
    <recommendedName>
        <fullName evidence="4">TNFR-Cys domain-containing protein</fullName>
    </recommendedName>
</protein>
<dbReference type="Proteomes" id="UP000000600">
    <property type="component" value="Unassembled WGS sequence"/>
</dbReference>
<dbReference type="EMBL" id="CT868555">
    <property type="protein sequence ID" value="CAK86035.1"/>
    <property type="molecule type" value="Genomic_DNA"/>
</dbReference>
<dbReference type="SUPFAM" id="SSF57184">
    <property type="entry name" value="Growth factor receptor domain"/>
    <property type="match status" value="1"/>
</dbReference>